<dbReference type="CDD" id="cd12827">
    <property type="entry name" value="EcCorA_ZntB-like_u2"/>
    <property type="match status" value="1"/>
</dbReference>
<evidence type="ECO:0000256" key="6">
    <source>
        <dbReference type="SAM" id="Phobius"/>
    </source>
</evidence>
<sequence length="303" mass="34495">MIKIHKLKNYIWIEVVKPQADELDKVIATYQLPLKFKNYMLDRHEQPRATYDPITDTSVVVIRALASGLDSPMTTVPIFLGFNDDVMMTACHGEAQAKLVNQQANQNLMQISDHIFAILRALLSPYFDMLDEVSKRADKFASHRLGVITNRQLATLTTLKTRLVYLRSATAGNLVALEELAGVLKQKLRLTTDIEQQVTQQISDLVIEYKQCQAMFDVQSNVVNETEAAYGNILNNRLNQTMKFLTVWSLVLAIPPIVSGFYGMNVKLPFAGRNEAWIDTLILTIALMVLMLLIYRHRNKRQR</sequence>
<dbReference type="SUPFAM" id="SSF144083">
    <property type="entry name" value="Magnesium transport protein CorA, transmembrane region"/>
    <property type="match status" value="1"/>
</dbReference>
<dbReference type="InterPro" id="IPR045861">
    <property type="entry name" value="CorA_cytoplasmic_dom"/>
</dbReference>
<evidence type="ECO:0000256" key="5">
    <source>
        <dbReference type="ARBA" id="ARBA00023136"/>
    </source>
</evidence>
<dbReference type="InterPro" id="IPR045863">
    <property type="entry name" value="CorA_TM1_TM2"/>
</dbReference>
<dbReference type="InterPro" id="IPR047199">
    <property type="entry name" value="CorA-like"/>
</dbReference>
<evidence type="ECO:0000313" key="7">
    <source>
        <dbReference type="EMBL" id="MFD1123844.1"/>
    </source>
</evidence>
<dbReference type="Proteomes" id="UP001597156">
    <property type="component" value="Unassembled WGS sequence"/>
</dbReference>
<dbReference type="InterPro" id="IPR002523">
    <property type="entry name" value="MgTranspt_CorA/ZnTranspt_ZntB"/>
</dbReference>
<comment type="caution">
    <text evidence="7">The sequence shown here is derived from an EMBL/GenBank/DDBJ whole genome shotgun (WGS) entry which is preliminary data.</text>
</comment>
<dbReference type="RefSeq" id="WP_121979114.1">
    <property type="nucleotide sequence ID" value="NZ_JBHTLH010000004.1"/>
</dbReference>
<name>A0ABW3PBE5_9LACO</name>
<proteinExistence type="inferred from homology"/>
<comment type="subcellular location">
    <subcellularLocation>
        <location evidence="1">Membrane</location>
        <topology evidence="1">Multi-pass membrane protein</topology>
    </subcellularLocation>
</comment>
<evidence type="ECO:0000256" key="1">
    <source>
        <dbReference type="ARBA" id="ARBA00004141"/>
    </source>
</evidence>
<dbReference type="SUPFAM" id="SSF143865">
    <property type="entry name" value="CorA soluble domain-like"/>
    <property type="match status" value="1"/>
</dbReference>
<dbReference type="PANTHER" id="PTHR47891">
    <property type="entry name" value="TRANSPORTER-RELATED"/>
    <property type="match status" value="1"/>
</dbReference>
<reference evidence="8" key="1">
    <citation type="journal article" date="2019" name="Int. J. Syst. Evol. Microbiol.">
        <title>The Global Catalogue of Microorganisms (GCM) 10K type strain sequencing project: providing services to taxonomists for standard genome sequencing and annotation.</title>
        <authorList>
            <consortium name="The Broad Institute Genomics Platform"/>
            <consortium name="The Broad Institute Genome Sequencing Center for Infectious Disease"/>
            <person name="Wu L."/>
            <person name="Ma J."/>
        </authorList>
    </citation>
    <scope>NUCLEOTIDE SEQUENCE [LARGE SCALE GENOMIC DNA]</scope>
    <source>
        <strain evidence="8">CCUG 71848</strain>
    </source>
</reference>
<keyword evidence="4 6" id="KW-1133">Transmembrane helix</keyword>
<dbReference type="EMBL" id="JBHTLH010000004">
    <property type="protein sequence ID" value="MFD1123844.1"/>
    <property type="molecule type" value="Genomic_DNA"/>
</dbReference>
<evidence type="ECO:0000256" key="2">
    <source>
        <dbReference type="ARBA" id="ARBA00009765"/>
    </source>
</evidence>
<evidence type="ECO:0000256" key="4">
    <source>
        <dbReference type="ARBA" id="ARBA00022989"/>
    </source>
</evidence>
<feature type="transmembrane region" description="Helical" evidence="6">
    <location>
        <begin position="276"/>
        <end position="295"/>
    </location>
</feature>
<evidence type="ECO:0000256" key="3">
    <source>
        <dbReference type="ARBA" id="ARBA00022692"/>
    </source>
</evidence>
<organism evidence="7 8">
    <name type="scientific">Lentilactobacillus raoultii</name>
    <dbReference type="NCBI Taxonomy" id="1987503"/>
    <lineage>
        <taxon>Bacteria</taxon>
        <taxon>Bacillati</taxon>
        <taxon>Bacillota</taxon>
        <taxon>Bacilli</taxon>
        <taxon>Lactobacillales</taxon>
        <taxon>Lactobacillaceae</taxon>
        <taxon>Lentilactobacillus</taxon>
    </lineage>
</organism>
<dbReference type="Gene3D" id="1.20.58.340">
    <property type="entry name" value="Magnesium transport protein CorA, transmembrane region"/>
    <property type="match status" value="2"/>
</dbReference>
<dbReference type="PANTHER" id="PTHR47891:SF1">
    <property type="entry name" value="CORA-MAGNESIUM AND COBALT TRANSPORTER"/>
    <property type="match status" value="1"/>
</dbReference>
<gene>
    <name evidence="7" type="ORF">ACFQ22_00500</name>
</gene>
<protein>
    <submittedName>
        <fullName evidence="7">Magnesium transporter CorA family protein</fullName>
    </submittedName>
</protein>
<evidence type="ECO:0000313" key="8">
    <source>
        <dbReference type="Proteomes" id="UP001597156"/>
    </source>
</evidence>
<keyword evidence="3 6" id="KW-0812">Transmembrane</keyword>
<dbReference type="Pfam" id="PF01544">
    <property type="entry name" value="CorA"/>
    <property type="match status" value="1"/>
</dbReference>
<keyword evidence="5 6" id="KW-0472">Membrane</keyword>
<dbReference type="Gene3D" id="3.30.460.20">
    <property type="entry name" value="CorA soluble domain-like"/>
    <property type="match status" value="1"/>
</dbReference>
<keyword evidence="8" id="KW-1185">Reference proteome</keyword>
<comment type="similarity">
    <text evidence="2">Belongs to the CorA metal ion transporter (MIT) (TC 1.A.35) family.</text>
</comment>
<accession>A0ABW3PBE5</accession>
<feature type="transmembrane region" description="Helical" evidence="6">
    <location>
        <begin position="244"/>
        <end position="264"/>
    </location>
</feature>